<name>A0ACC2J9D6_9PEZI</name>
<gene>
    <name evidence="1" type="ORF">ONZ43_g104</name>
</gene>
<reference evidence="1" key="1">
    <citation type="submission" date="2022-11" db="EMBL/GenBank/DDBJ databases">
        <title>Genome Sequence of Nemania bipapillata.</title>
        <authorList>
            <person name="Buettner E."/>
        </authorList>
    </citation>
    <scope>NUCLEOTIDE SEQUENCE</scope>
    <source>
        <strain evidence="1">CP14</strain>
    </source>
</reference>
<dbReference type="Proteomes" id="UP001153334">
    <property type="component" value="Unassembled WGS sequence"/>
</dbReference>
<protein>
    <submittedName>
        <fullName evidence="1">Uncharacterized protein</fullName>
    </submittedName>
</protein>
<evidence type="ECO:0000313" key="1">
    <source>
        <dbReference type="EMBL" id="KAJ8124099.1"/>
    </source>
</evidence>
<dbReference type="EMBL" id="JAPESX010000010">
    <property type="protein sequence ID" value="KAJ8124099.1"/>
    <property type="molecule type" value="Genomic_DNA"/>
</dbReference>
<comment type="caution">
    <text evidence="1">The sequence shown here is derived from an EMBL/GenBank/DDBJ whole genome shotgun (WGS) entry which is preliminary data.</text>
</comment>
<sequence length="331" mass="37087">MAYRYYGLSVNRQAAEPETLMTAHGTSDSAVDVALTLDGAYEGSASEFDLAGACVDDGDYRGLLQKTAIVAKRPSSHQAGTCKEAQAEQQLWDPKGAQQPYVWPPDEEWDYVVEVWPGIDDGYKKGGLKSLVDHIFEVQTEFEKKNIDYRFSIRDPTDQEDLALFGQCRCYVLPRQYRDSERNRLKFLQIFGHDRRYNKALEGYHYKMSVCEVSRNPLPSKPYASPADTRGTAKVTGFNPLNPNSDPTLIPSSPSSPFTGSPSPTTPTNRLSSPISFADGKTGAPKNTQPRMKPIPKPQRPVVKNRDGRFICTWKDCSAAVKDFARKCEWR</sequence>
<evidence type="ECO:0000313" key="2">
    <source>
        <dbReference type="Proteomes" id="UP001153334"/>
    </source>
</evidence>
<keyword evidence="2" id="KW-1185">Reference proteome</keyword>
<proteinExistence type="predicted"/>
<accession>A0ACC2J9D6</accession>
<organism evidence="1 2">
    <name type="scientific">Nemania bipapillata</name>
    <dbReference type="NCBI Taxonomy" id="110536"/>
    <lineage>
        <taxon>Eukaryota</taxon>
        <taxon>Fungi</taxon>
        <taxon>Dikarya</taxon>
        <taxon>Ascomycota</taxon>
        <taxon>Pezizomycotina</taxon>
        <taxon>Sordariomycetes</taxon>
        <taxon>Xylariomycetidae</taxon>
        <taxon>Xylariales</taxon>
        <taxon>Xylariaceae</taxon>
        <taxon>Nemania</taxon>
    </lineage>
</organism>